<reference evidence="1" key="1">
    <citation type="submission" date="2022-08" db="EMBL/GenBank/DDBJ databases">
        <title>Genome Sequence of Lecanicillium fungicola.</title>
        <authorList>
            <person name="Buettner E."/>
        </authorList>
    </citation>
    <scope>NUCLEOTIDE SEQUENCE</scope>
    <source>
        <strain evidence="1">Babe33</strain>
    </source>
</reference>
<comment type="caution">
    <text evidence="1">The sequence shown here is derived from an EMBL/GenBank/DDBJ whole genome shotgun (WGS) entry which is preliminary data.</text>
</comment>
<sequence length="957" mass="103972">MARYLDLEKDKAKFKPSAAFGGERAYYSGDLVRSEKEGLVFIGRNDEQVKLGGRRIELGEVDAALMTLPGVNAAASAIQRTDTGNQVLVGYIVRDGNVLSNSDRELLKRLLPPTLIPMLVTVDSIPVRTSGKVDRKALPWPPPPRSSTEGPAEGSTMAWVSDQWRAVIGASGISPESNFFELGGTSLAAAQIVSQLRQHCHMLSIVDVYENPTLGAMTNRIDELLGATITEREIKIGPRWAVLFQSVIVMGAFLLQGLREMAILPVFQKIFENELGPDSWASHHALPWPAVVVYFLVFFTTLGRLLTTVMIVRPLTLGIQPGTYRRAGWTHLRLWAAERLVDLAQIQSIAGTPWARHYAWALGCHIGRDMQLHALPPVTGLGSFGDGASIETEADLAGWWIDGDLVHIGTVTVGKHARVGARCVLMPDAVIKAHSIAEPGTAVRGISRHSFSSLPSRHESIHDNDFQSTGGGVGIGILYTLALFLMDVLPILVFAPIWGLTPILVEDYNDFKGMCIGLIAMTAPGAILGGLLRAAAMVIVVRLANRSIRPGTFSWNSTNAFCAWLVHSLMAEARDSMFPIFSCLFTPNWLRLLGAKIGRNVEASTVVTLPSLLTVHDHAFLADHALAAPYELSHGKMRLGTVTIGVKSFLGNFAIAGPDTRVPDESLVGVLGSAPPGLDENEQQTGSSWLGRPPMLLPRKIEGGLNETRTFTPTAKLVIMRRLIESCRMIPVILCTLIPLTADLTVYWIMWRFGFGFALLAAGALMIGVAIVTALIYIAVKCIVVPNIKAGATHPLWSSFVWRKELADCFFYSMTLPLMLRYFLGTPIVSIFFRAIGADIGTGTWMEAAALPEANLCHLGDGATLNRGSVVQSHLFHDRLMRLDEIRLERGATIGPHSIALPGTVLGPGTTVYPISVVMRGEHLPGSTRWAGNPICPWSGEEKEGSPSSNWDSPFEV</sequence>
<evidence type="ECO:0000313" key="2">
    <source>
        <dbReference type="Proteomes" id="UP001143910"/>
    </source>
</evidence>
<gene>
    <name evidence="1" type="ORF">NQ176_g9029</name>
</gene>
<keyword evidence="2" id="KW-1185">Reference proteome</keyword>
<accession>A0ACC1MPZ1</accession>
<name>A0ACC1MPZ1_9HYPO</name>
<protein>
    <submittedName>
        <fullName evidence="1">Uncharacterized protein</fullName>
    </submittedName>
</protein>
<dbReference type="EMBL" id="JANJQO010001912">
    <property type="protein sequence ID" value="KAJ2968747.1"/>
    <property type="molecule type" value="Genomic_DNA"/>
</dbReference>
<evidence type="ECO:0000313" key="1">
    <source>
        <dbReference type="EMBL" id="KAJ2968747.1"/>
    </source>
</evidence>
<dbReference type="Proteomes" id="UP001143910">
    <property type="component" value="Unassembled WGS sequence"/>
</dbReference>
<proteinExistence type="predicted"/>
<organism evidence="1 2">
    <name type="scientific">Zarea fungicola</name>
    <dbReference type="NCBI Taxonomy" id="93591"/>
    <lineage>
        <taxon>Eukaryota</taxon>
        <taxon>Fungi</taxon>
        <taxon>Dikarya</taxon>
        <taxon>Ascomycota</taxon>
        <taxon>Pezizomycotina</taxon>
        <taxon>Sordariomycetes</taxon>
        <taxon>Hypocreomycetidae</taxon>
        <taxon>Hypocreales</taxon>
        <taxon>Cordycipitaceae</taxon>
        <taxon>Zarea</taxon>
    </lineage>
</organism>